<protein>
    <submittedName>
        <fullName evidence="6">Diguanylate cyclase</fullName>
    </submittedName>
</protein>
<dbReference type="PANTHER" id="PTHR45138">
    <property type="entry name" value="REGULATORY COMPONENTS OF SENSORY TRANSDUCTION SYSTEM"/>
    <property type="match status" value="1"/>
</dbReference>
<gene>
    <name evidence="6" type="ORF">JR050_08130</name>
</gene>
<evidence type="ECO:0000259" key="4">
    <source>
        <dbReference type="PROSITE" id="PS50887"/>
    </source>
</evidence>
<feature type="domain" description="Response regulatory" evidence="3">
    <location>
        <begin position="408"/>
        <end position="531"/>
    </location>
</feature>
<evidence type="ECO:0000313" key="7">
    <source>
        <dbReference type="Proteomes" id="UP001518925"/>
    </source>
</evidence>
<feature type="modified residue" description="4-aspartylphosphate" evidence="2">
    <location>
        <position position="160"/>
    </location>
</feature>
<dbReference type="InterPro" id="IPR011006">
    <property type="entry name" value="CheY-like_superfamily"/>
</dbReference>
<dbReference type="InterPro" id="IPR001789">
    <property type="entry name" value="Sig_transdc_resp-reg_receiver"/>
</dbReference>
<dbReference type="SUPFAM" id="SSF52172">
    <property type="entry name" value="CheY-like"/>
    <property type="match status" value="2"/>
</dbReference>
<dbReference type="SMART" id="SM00267">
    <property type="entry name" value="GGDEF"/>
    <property type="match status" value="1"/>
</dbReference>
<dbReference type="InterPro" id="IPR029787">
    <property type="entry name" value="Nucleotide_cyclase"/>
</dbReference>
<feature type="modified residue" description="4-aspartylphosphate" evidence="2">
    <location>
        <position position="464"/>
    </location>
</feature>
<dbReference type="CDD" id="cd00156">
    <property type="entry name" value="REC"/>
    <property type="match status" value="1"/>
</dbReference>
<comment type="caution">
    <text evidence="6">The sequence shown here is derived from an EMBL/GenBank/DDBJ whole genome shotgun (WGS) entry which is preliminary data.</text>
</comment>
<dbReference type="PANTHER" id="PTHR45138:SF9">
    <property type="entry name" value="DIGUANYLATE CYCLASE DGCM-RELATED"/>
    <property type="match status" value="1"/>
</dbReference>
<dbReference type="RefSeq" id="WP_204203022.1">
    <property type="nucleotide sequence ID" value="NZ_JAFELM010000024.1"/>
</dbReference>
<accession>A0ABS2DGN5</accession>
<keyword evidence="2" id="KW-0597">Phosphoprotein</keyword>
<name>A0ABS2DGN5_9BACI</name>
<dbReference type="InterPro" id="IPR043128">
    <property type="entry name" value="Rev_trsase/Diguanyl_cyclase"/>
</dbReference>
<feature type="modified residue" description="Phosphohistidine" evidence="1">
    <location>
        <position position="38"/>
    </location>
</feature>
<dbReference type="PROSITE" id="PS50894">
    <property type="entry name" value="HPT"/>
    <property type="match status" value="1"/>
</dbReference>
<feature type="domain" description="Response regulatory" evidence="3">
    <location>
        <begin position="111"/>
        <end position="227"/>
    </location>
</feature>
<feature type="domain" description="GGDEF" evidence="4">
    <location>
        <begin position="264"/>
        <end position="397"/>
    </location>
</feature>
<organism evidence="6 7">
    <name type="scientific">Bacillus suaedaesalsae</name>
    <dbReference type="NCBI Taxonomy" id="2810349"/>
    <lineage>
        <taxon>Bacteria</taxon>
        <taxon>Bacillati</taxon>
        <taxon>Bacillota</taxon>
        <taxon>Bacilli</taxon>
        <taxon>Bacillales</taxon>
        <taxon>Bacillaceae</taxon>
        <taxon>Bacillus</taxon>
    </lineage>
</organism>
<dbReference type="InterPro" id="IPR036641">
    <property type="entry name" value="HPT_dom_sf"/>
</dbReference>
<evidence type="ECO:0000259" key="5">
    <source>
        <dbReference type="PROSITE" id="PS50894"/>
    </source>
</evidence>
<dbReference type="Pfam" id="PF00072">
    <property type="entry name" value="Response_reg"/>
    <property type="match status" value="2"/>
</dbReference>
<dbReference type="EMBL" id="JAFELM010000024">
    <property type="protein sequence ID" value="MBM6617647.1"/>
    <property type="molecule type" value="Genomic_DNA"/>
</dbReference>
<dbReference type="SMART" id="SM00448">
    <property type="entry name" value="REC"/>
    <property type="match status" value="2"/>
</dbReference>
<dbReference type="PROSITE" id="PS50110">
    <property type="entry name" value="RESPONSE_REGULATORY"/>
    <property type="match status" value="2"/>
</dbReference>
<dbReference type="PROSITE" id="PS50887">
    <property type="entry name" value="GGDEF"/>
    <property type="match status" value="1"/>
</dbReference>
<dbReference type="Pfam" id="PF00990">
    <property type="entry name" value="GGDEF"/>
    <property type="match status" value="1"/>
</dbReference>
<sequence>MEKYQKNLIENIRKQISSWFETEKPQDISNLEVYRFLHSITGTAGTIGLNEISDVARYLFHQVKEEDDVLWAQKSLRDYLMPLLSLCNVEETNEISTDQTMTKSVLSSKPLVLLIDDDTTLLMFLKEELEKHNMMVIAISELDRAILSLYDLRPECIVIDVYMKSKLGFDVLTHLKETMHHQLIPVVMMSVDNSKETRIKSFQMGADDFVSKPFDLDELIVRINRQLERKELIDQLVLIDELTRVHNRKYLLNIFEQLKNDTKDSFSLAILDIDHFKKVNDTYGHPAGDEVLKSFAQFIKGKLKTYESIIRLGGEEFVLLLPKTNSLNAKIYVEELLKAFSQRIFNFGDEQLKVTFSGGIVEVINNDKPLSEWLKKADSALYEAKSSGRNCVKINNSEQKELYKKLIRVGIVDDDPIIRTMLTEIVDKIQEETIQLDIKSFKDGLEFFNSDWYVSDDPYVIILDGIMPKMDGLEILQKLRSERKIDQYLVVMLTSRKSENDISRALQLGADDYMTKPFNLLELEARLKRLIQRLK</sequence>
<keyword evidence="7" id="KW-1185">Reference proteome</keyword>
<evidence type="ECO:0000259" key="3">
    <source>
        <dbReference type="PROSITE" id="PS50110"/>
    </source>
</evidence>
<dbReference type="Gene3D" id="3.30.70.270">
    <property type="match status" value="1"/>
</dbReference>
<dbReference type="NCBIfam" id="TIGR00254">
    <property type="entry name" value="GGDEF"/>
    <property type="match status" value="1"/>
</dbReference>
<dbReference type="Gene3D" id="3.40.50.2300">
    <property type="match status" value="2"/>
</dbReference>
<evidence type="ECO:0000256" key="2">
    <source>
        <dbReference type="PROSITE-ProRule" id="PRU00169"/>
    </source>
</evidence>
<dbReference type="InterPro" id="IPR008207">
    <property type="entry name" value="Sig_transdc_His_kin_Hpt_dom"/>
</dbReference>
<dbReference type="InterPro" id="IPR000160">
    <property type="entry name" value="GGDEF_dom"/>
</dbReference>
<dbReference type="Proteomes" id="UP001518925">
    <property type="component" value="Unassembled WGS sequence"/>
</dbReference>
<dbReference type="SUPFAM" id="SSF47226">
    <property type="entry name" value="Histidine-containing phosphotransfer domain, HPT domain"/>
    <property type="match status" value="1"/>
</dbReference>
<dbReference type="CDD" id="cd01949">
    <property type="entry name" value="GGDEF"/>
    <property type="match status" value="1"/>
</dbReference>
<proteinExistence type="predicted"/>
<evidence type="ECO:0000313" key="6">
    <source>
        <dbReference type="EMBL" id="MBM6617647.1"/>
    </source>
</evidence>
<evidence type="ECO:0000256" key="1">
    <source>
        <dbReference type="PROSITE-ProRule" id="PRU00110"/>
    </source>
</evidence>
<reference evidence="6 7" key="1">
    <citation type="submission" date="2021-02" db="EMBL/GenBank/DDBJ databases">
        <title>Bacillus sp. RD4P76, an endophyte from a halophyte.</title>
        <authorList>
            <person name="Sun J.-Q."/>
        </authorList>
    </citation>
    <scope>NUCLEOTIDE SEQUENCE [LARGE SCALE GENOMIC DNA]</scope>
    <source>
        <strain evidence="6 7">RD4P76</strain>
    </source>
</reference>
<dbReference type="InterPro" id="IPR050469">
    <property type="entry name" value="Diguanylate_Cyclase"/>
</dbReference>
<dbReference type="SUPFAM" id="SSF55073">
    <property type="entry name" value="Nucleotide cyclase"/>
    <property type="match status" value="1"/>
</dbReference>
<feature type="domain" description="HPt" evidence="5">
    <location>
        <begin position="1"/>
        <end position="109"/>
    </location>
</feature>